<gene>
    <name evidence="1" type="ORF">PHMEG_00013176</name>
</gene>
<evidence type="ECO:0000313" key="2">
    <source>
        <dbReference type="Proteomes" id="UP000198211"/>
    </source>
</evidence>
<organism evidence="1 2">
    <name type="scientific">Phytophthora megakarya</name>
    <dbReference type="NCBI Taxonomy" id="4795"/>
    <lineage>
        <taxon>Eukaryota</taxon>
        <taxon>Sar</taxon>
        <taxon>Stramenopiles</taxon>
        <taxon>Oomycota</taxon>
        <taxon>Peronosporomycetes</taxon>
        <taxon>Peronosporales</taxon>
        <taxon>Peronosporaceae</taxon>
        <taxon>Phytophthora</taxon>
    </lineage>
</organism>
<evidence type="ECO:0008006" key="3">
    <source>
        <dbReference type="Google" id="ProtNLM"/>
    </source>
</evidence>
<accession>A0A225W8K9</accession>
<name>A0A225W8K9_9STRA</name>
<sequence>MCNMRLSEHCSHTMRNQTPWNMVSEYYRFVSRGIRTLSAVNVDHFHSTRHYQFSAEVFHQFLKTNLVPRVISGGGIGVEAHLEEWKTISAIYPDFDMKIVRMEEGPSGEVVVTSKTVLVFSESTFRNAFPHVISNDYMYPIVDKLLGQALEIDTVARFTWDDLVKRVADIKFQADMMSPLLSVLGSLDDVAGLFRSALVTTEGQILVV</sequence>
<dbReference type="OrthoDB" id="118383at2759"/>
<dbReference type="Proteomes" id="UP000198211">
    <property type="component" value="Unassembled WGS sequence"/>
</dbReference>
<proteinExistence type="predicted"/>
<dbReference type="EMBL" id="NBNE01001566">
    <property type="protein sequence ID" value="OWZ13489.1"/>
    <property type="molecule type" value="Genomic_DNA"/>
</dbReference>
<dbReference type="AlphaFoldDB" id="A0A225W8K9"/>
<evidence type="ECO:0000313" key="1">
    <source>
        <dbReference type="EMBL" id="OWZ13489.1"/>
    </source>
</evidence>
<comment type="caution">
    <text evidence="1">The sequence shown here is derived from an EMBL/GenBank/DDBJ whole genome shotgun (WGS) entry which is preliminary data.</text>
</comment>
<reference evidence="2" key="1">
    <citation type="submission" date="2017-03" db="EMBL/GenBank/DDBJ databases">
        <title>Phytopthora megakarya and P. palmivora, two closely related causual agents of cacao black pod achieved similar genome size and gene model numbers by different mechanisms.</title>
        <authorList>
            <person name="Ali S."/>
            <person name="Shao J."/>
            <person name="Larry D.J."/>
            <person name="Kronmiller B."/>
            <person name="Shen D."/>
            <person name="Strem M.D."/>
            <person name="Melnick R.L."/>
            <person name="Guiltinan M.J."/>
            <person name="Tyler B.M."/>
            <person name="Meinhardt L.W."/>
            <person name="Bailey B.A."/>
        </authorList>
    </citation>
    <scope>NUCLEOTIDE SEQUENCE [LARGE SCALE GENOMIC DNA]</scope>
    <source>
        <strain evidence="2">zdho120</strain>
    </source>
</reference>
<keyword evidence="2" id="KW-1185">Reference proteome</keyword>
<protein>
    <recommendedName>
        <fullName evidence="3">Bzip transcription factor</fullName>
    </recommendedName>
</protein>